<feature type="domain" description="Phage tail collar" evidence="2">
    <location>
        <begin position="213"/>
        <end position="257"/>
    </location>
</feature>
<evidence type="ECO:0000259" key="2">
    <source>
        <dbReference type="Pfam" id="PF07484"/>
    </source>
</evidence>
<sequence length="602" mass="66449">MADFNKPTVDSEYTQFPTEIRAAISAALSFLDGEHTNVPLKAKRWNPSTKIFEEYNGAQWVPMATEYKLPVDYNSLKNKPLPNSAVDDESDTKFASSAAVKTAYDKATEAKEAASAKQSPATTLAGYGIGNFKVEQGQGDANGYKTDGNYYVASGQNLPENGAWHIEVVSGGATNAVRQIARKANDNKIKTRFFNGSNWSEWKDAGGDGVPIGAVVSFPRAVTNPVGFLRADGSTFSQQTFPDLYRTLGDSNQLPDLTRSDVGMTAYFAVDNIPSGWIAFDSIRSTVTQQNYPELYQYLVDKYSSISNVPLAEDRFIRNTGNGLNIGQTQSDEIKKHVHKVRTHWVNSSDSNIFYDKTKTVIDSRLRTATTTDDNLSDNGFMHPLLDSPMATGGNETRPKSLILKLCIKAKNTFDDVQFWVKAFGVVENAGALDAGTLAQNMQALSESVKQKIEENKQSTLREITNAKADINQQFLQAKENLSQIGTLKTVWQGNVGSGRIDISEKCFGKTLILYLQSSERHRLDDNNDIELVSFEVGAEIEGKTGGGVHWLDVRQVRGFPRNGSFLNYVEVKTFAVTVDRDGTTIQIQNLAGRFVKRIDIR</sequence>
<accession>A0ABD6WMW5</accession>
<dbReference type="Gene3D" id="3.90.1340.10">
    <property type="entry name" value="Phage tail collar domain"/>
    <property type="match status" value="1"/>
</dbReference>
<dbReference type="SUPFAM" id="SSF88874">
    <property type="entry name" value="Receptor-binding domain of short tail fibre protein gp12"/>
    <property type="match status" value="2"/>
</dbReference>
<dbReference type="EMBL" id="MZKM01000061">
    <property type="protein sequence ID" value="PRL88294.1"/>
    <property type="molecule type" value="Genomic_DNA"/>
</dbReference>
<name>A0ABD6WMW5_HAEIF</name>
<dbReference type="InterPro" id="IPR037053">
    <property type="entry name" value="Phage_tail_collar_dom_sf"/>
</dbReference>
<comment type="caution">
    <text evidence="3">The sequence shown here is derived from an EMBL/GenBank/DDBJ whole genome shotgun (WGS) entry which is preliminary data.</text>
</comment>
<reference evidence="3" key="1">
    <citation type="submission" date="2017-02" db="EMBL/GenBank/DDBJ databases">
        <title>Haemophilus influenzae in COPD genome sequencing project.</title>
        <authorList>
            <person name="Murphy T.F."/>
            <person name="Kong Y."/>
            <person name="Nadendla S."/>
            <person name="Tettelin H."/>
            <person name="Pettigrew M."/>
        </authorList>
    </citation>
    <scope>NUCLEOTIDE SEQUENCE [LARGE SCALE GENOMIC DNA]</scope>
    <source>
        <strain evidence="3">19P94H1</strain>
    </source>
</reference>
<dbReference type="Pfam" id="PF07484">
    <property type="entry name" value="Collar"/>
    <property type="match status" value="1"/>
</dbReference>
<dbReference type="InterPro" id="IPR011083">
    <property type="entry name" value="Phage_tail_collar_dom"/>
</dbReference>
<feature type="coiled-coil region" evidence="1">
    <location>
        <begin position="450"/>
        <end position="481"/>
    </location>
</feature>
<gene>
    <name evidence="3" type="ORF">BV022_01796</name>
</gene>
<evidence type="ECO:0000313" key="3">
    <source>
        <dbReference type="EMBL" id="PRL88294.1"/>
    </source>
</evidence>
<evidence type="ECO:0000256" key="1">
    <source>
        <dbReference type="SAM" id="Coils"/>
    </source>
</evidence>
<dbReference type="RefSeq" id="WP_238144186.1">
    <property type="nucleotide sequence ID" value="NZ_AP018770.1"/>
</dbReference>
<organism evidence="3">
    <name type="scientific">Haemophilus influenzae</name>
    <dbReference type="NCBI Taxonomy" id="727"/>
    <lineage>
        <taxon>Bacteria</taxon>
        <taxon>Pseudomonadati</taxon>
        <taxon>Pseudomonadota</taxon>
        <taxon>Gammaproteobacteria</taxon>
        <taxon>Pasteurellales</taxon>
        <taxon>Pasteurellaceae</taxon>
        <taxon>Haemophilus</taxon>
    </lineage>
</organism>
<dbReference type="CDD" id="cd19958">
    <property type="entry name" value="pyocin_knob"/>
    <property type="match status" value="1"/>
</dbReference>
<dbReference type="AlphaFoldDB" id="A0ABD6WMW5"/>
<proteinExistence type="predicted"/>
<keyword evidence="1" id="KW-0175">Coiled coil</keyword>
<protein>
    <submittedName>
        <fullName evidence="3">Phage Tail Collar Domain protein</fullName>
    </submittedName>
</protein>